<dbReference type="GO" id="GO:0003887">
    <property type="term" value="F:DNA-directed DNA polymerase activity"/>
    <property type="evidence" value="ECO:0007669"/>
    <property type="project" value="UniProtKB-UniRule"/>
</dbReference>
<evidence type="ECO:0000259" key="11">
    <source>
        <dbReference type="Pfam" id="PF00712"/>
    </source>
</evidence>
<feature type="domain" description="DNA polymerase III beta sliding clamp C-terminal" evidence="13">
    <location>
        <begin position="232"/>
        <end position="347"/>
    </location>
</feature>
<protein>
    <recommendedName>
        <fullName evidence="3 10">Beta sliding clamp</fullName>
    </recommendedName>
</protein>
<evidence type="ECO:0000256" key="3">
    <source>
        <dbReference type="ARBA" id="ARBA00021035"/>
    </source>
</evidence>
<dbReference type="Proteomes" id="UP000254343">
    <property type="component" value="Unassembled WGS sequence"/>
</dbReference>
<dbReference type="GO" id="GO:0006271">
    <property type="term" value="P:DNA strand elongation involved in DNA replication"/>
    <property type="evidence" value="ECO:0007669"/>
    <property type="project" value="TreeGrafter"/>
</dbReference>
<evidence type="ECO:0000256" key="8">
    <source>
        <dbReference type="ARBA" id="ARBA00022932"/>
    </source>
</evidence>
<dbReference type="InterPro" id="IPR001001">
    <property type="entry name" value="DNA_polIII_beta"/>
</dbReference>
<dbReference type="Gene3D" id="3.10.150.10">
    <property type="entry name" value="DNA Polymerase III, subunit A, domain 2"/>
    <property type="match status" value="1"/>
</dbReference>
<organism evidence="14 15">
    <name type="scientific">Afipia felis</name>
    <name type="common">Cat scratch disease bacillus</name>
    <dbReference type="NCBI Taxonomy" id="1035"/>
    <lineage>
        <taxon>Bacteria</taxon>
        <taxon>Pseudomonadati</taxon>
        <taxon>Pseudomonadota</taxon>
        <taxon>Alphaproteobacteria</taxon>
        <taxon>Hyphomicrobiales</taxon>
        <taxon>Nitrobacteraceae</taxon>
        <taxon>Afipia</taxon>
    </lineage>
</organism>
<keyword evidence="9" id="KW-0238">DNA-binding</keyword>
<feature type="domain" description="DNA polymerase III beta sliding clamp central" evidence="12">
    <location>
        <begin position="128"/>
        <end position="229"/>
    </location>
</feature>
<dbReference type="OrthoDB" id="8421503at2"/>
<dbReference type="GO" id="GO:0005737">
    <property type="term" value="C:cytoplasm"/>
    <property type="evidence" value="ECO:0007669"/>
    <property type="project" value="UniProtKB-SubCell"/>
</dbReference>
<comment type="subcellular location">
    <subcellularLocation>
        <location evidence="1 10">Cytoplasm</location>
    </subcellularLocation>
</comment>
<feature type="domain" description="DNA polymerase III beta sliding clamp N-terminal" evidence="11">
    <location>
        <begin position="1"/>
        <end position="116"/>
    </location>
</feature>
<dbReference type="NCBIfam" id="TIGR00663">
    <property type="entry name" value="dnan"/>
    <property type="match status" value="1"/>
</dbReference>
<dbReference type="PANTHER" id="PTHR30478:SF0">
    <property type="entry name" value="BETA SLIDING CLAMP"/>
    <property type="match status" value="1"/>
</dbReference>
<dbReference type="GO" id="GO:0009360">
    <property type="term" value="C:DNA polymerase III complex"/>
    <property type="evidence" value="ECO:0007669"/>
    <property type="project" value="InterPro"/>
</dbReference>
<dbReference type="Pfam" id="PF02767">
    <property type="entry name" value="DNA_pol3_beta_2"/>
    <property type="match status" value="1"/>
</dbReference>
<dbReference type="EMBL" id="UIGB01000001">
    <property type="protein sequence ID" value="SUU86057.1"/>
    <property type="molecule type" value="Genomic_DNA"/>
</dbReference>
<dbReference type="InterPro" id="IPR022637">
    <property type="entry name" value="DNA_polIII_beta_cen"/>
</dbReference>
<dbReference type="InterPro" id="IPR022635">
    <property type="entry name" value="DNA_polIII_beta_C"/>
</dbReference>
<keyword evidence="7 10" id="KW-0235">DNA replication</keyword>
<dbReference type="PANTHER" id="PTHR30478">
    <property type="entry name" value="DNA POLYMERASE III SUBUNIT BETA"/>
    <property type="match status" value="1"/>
</dbReference>
<dbReference type="PIRSF" id="PIRSF000804">
    <property type="entry name" value="DNA_pol_III_b"/>
    <property type="match status" value="1"/>
</dbReference>
<dbReference type="RefSeq" id="WP_002716881.1">
    <property type="nucleotide sequence ID" value="NZ_UFSI01000001.1"/>
</dbReference>
<dbReference type="CDD" id="cd00140">
    <property type="entry name" value="beta_clamp"/>
    <property type="match status" value="1"/>
</dbReference>
<evidence type="ECO:0000313" key="14">
    <source>
        <dbReference type="EMBL" id="SUU86057.1"/>
    </source>
</evidence>
<evidence type="ECO:0000256" key="7">
    <source>
        <dbReference type="ARBA" id="ARBA00022705"/>
    </source>
</evidence>
<dbReference type="InterPro" id="IPR046938">
    <property type="entry name" value="DNA_clamp_sf"/>
</dbReference>
<evidence type="ECO:0000256" key="4">
    <source>
        <dbReference type="ARBA" id="ARBA00022490"/>
    </source>
</evidence>
<evidence type="ECO:0000256" key="5">
    <source>
        <dbReference type="ARBA" id="ARBA00022679"/>
    </source>
</evidence>
<name>A0A380WD36_AFIFE</name>
<keyword evidence="8 10" id="KW-0239">DNA-directed DNA polymerase</keyword>
<dbReference type="Pfam" id="PF02768">
    <property type="entry name" value="DNA_pol3_beta_3"/>
    <property type="match status" value="1"/>
</dbReference>
<dbReference type="GO" id="GO:0008408">
    <property type="term" value="F:3'-5' exonuclease activity"/>
    <property type="evidence" value="ECO:0007669"/>
    <property type="project" value="InterPro"/>
</dbReference>
<reference evidence="14 15" key="1">
    <citation type="submission" date="2018-06" db="EMBL/GenBank/DDBJ databases">
        <authorList>
            <consortium name="Pathogen Informatics"/>
            <person name="Doyle S."/>
        </authorList>
    </citation>
    <scope>NUCLEOTIDE SEQUENCE [LARGE SCALE GENOMIC DNA]</scope>
    <source>
        <strain evidence="14 15">NCTC12722</strain>
    </source>
</reference>
<dbReference type="InterPro" id="IPR022634">
    <property type="entry name" value="DNA_polIII_beta_N"/>
</dbReference>
<gene>
    <name evidence="14" type="primary">dnaN_2</name>
    <name evidence="14" type="ORF">NCTC12722_03278</name>
</gene>
<evidence type="ECO:0000259" key="13">
    <source>
        <dbReference type="Pfam" id="PF02768"/>
    </source>
</evidence>
<comment type="function">
    <text evidence="10">Confers DNA tethering and processivity to DNA polymerases and other proteins. Acts as a clamp, forming a ring around DNA (a reaction catalyzed by the clamp-loading complex) which diffuses in an ATP-independent manner freely and bidirectionally along dsDNA. Initially characterized for its ability to contact the catalytic subunit of DNA polymerase III (Pol III), a complex, multichain enzyme responsible for most of the replicative synthesis in bacteria; Pol III exhibits 3'-5' exonuclease proofreading activity. The beta chain is required for initiation of replication as well as for processivity of DNA replication.</text>
</comment>
<comment type="similarity">
    <text evidence="2 10">Belongs to the beta sliding clamp family.</text>
</comment>
<evidence type="ECO:0000256" key="10">
    <source>
        <dbReference type="PIRNR" id="PIRNR000804"/>
    </source>
</evidence>
<accession>A0A380WD36</accession>
<dbReference type="Gene3D" id="3.70.10.10">
    <property type="match status" value="1"/>
</dbReference>
<dbReference type="Pfam" id="PF00712">
    <property type="entry name" value="DNA_pol3_beta"/>
    <property type="match status" value="1"/>
</dbReference>
<evidence type="ECO:0000256" key="2">
    <source>
        <dbReference type="ARBA" id="ARBA00010752"/>
    </source>
</evidence>
<evidence type="ECO:0000259" key="12">
    <source>
        <dbReference type="Pfam" id="PF02767"/>
    </source>
</evidence>
<dbReference type="SUPFAM" id="SSF55979">
    <property type="entry name" value="DNA clamp"/>
    <property type="match status" value="3"/>
</dbReference>
<keyword evidence="4 10" id="KW-0963">Cytoplasm</keyword>
<dbReference type="AlphaFoldDB" id="A0A380WD36"/>
<proteinExistence type="inferred from homology"/>
<evidence type="ECO:0000256" key="1">
    <source>
        <dbReference type="ARBA" id="ARBA00004496"/>
    </source>
</evidence>
<comment type="subunit">
    <text evidence="10">Forms a ring-shaped head-to-tail homodimer around DNA.</text>
</comment>
<evidence type="ECO:0000256" key="6">
    <source>
        <dbReference type="ARBA" id="ARBA00022695"/>
    </source>
</evidence>
<keyword evidence="6 10" id="KW-0548">Nucleotidyltransferase</keyword>
<sequence length="349" mass="36692">MTLTIPRADLARTLTAVTKVTESRNTIAILGNVLLSATAGTLTVTGTDLDIEYSASTACEGELSTTVDAKRLSDIARRLVGDTVTLELRDGSLAVKSGRSRFTLPTLPVADFPRLDGGVFDAEFKVDLAALVAPVRFAMSSEQTRYYLCGVYLHEADGKLRAVATDGHRLAHNSVAHPEPTAPGVIIPSKTVGLIPHGVIDVGISKNKVRLATADTIIVSKLIDGTFPDYGRVIPAANDNVVTVSRDELSKSIARVSAVANERGKAAKFGIAGDNIAIDMRSDDGSAHEDVPASYSCEPIEIGFNSAYMTDVLAAVPGGEITIALADGQTPAIFRGTGDVLALCMPMRA</sequence>
<keyword evidence="5 10" id="KW-0808">Transferase</keyword>
<evidence type="ECO:0000256" key="9">
    <source>
        <dbReference type="ARBA" id="ARBA00023125"/>
    </source>
</evidence>
<evidence type="ECO:0000313" key="15">
    <source>
        <dbReference type="Proteomes" id="UP000254343"/>
    </source>
</evidence>
<dbReference type="GO" id="GO:0003677">
    <property type="term" value="F:DNA binding"/>
    <property type="evidence" value="ECO:0007669"/>
    <property type="project" value="UniProtKB-UniRule"/>
</dbReference>
<dbReference type="SMART" id="SM00480">
    <property type="entry name" value="POL3Bc"/>
    <property type="match status" value="1"/>
</dbReference>